<dbReference type="GO" id="GO:0005829">
    <property type="term" value="C:cytosol"/>
    <property type="evidence" value="ECO:0007669"/>
    <property type="project" value="TreeGrafter"/>
</dbReference>
<evidence type="ECO:0000259" key="8">
    <source>
        <dbReference type="Pfam" id="PF00185"/>
    </source>
</evidence>
<evidence type="ECO:0000256" key="1">
    <source>
        <dbReference type="ARBA" id="ARBA00004852"/>
    </source>
</evidence>
<name>A0AAJ1RAX0_9LACO</name>
<gene>
    <name evidence="7" type="primary">pyrB</name>
    <name evidence="10" type="ORF">EVC35_04355</name>
</gene>
<dbReference type="Pfam" id="PF00185">
    <property type="entry name" value="OTCace"/>
    <property type="match status" value="1"/>
</dbReference>
<dbReference type="PANTHER" id="PTHR45753:SF6">
    <property type="entry name" value="ASPARTATE CARBAMOYLTRANSFERASE"/>
    <property type="match status" value="1"/>
</dbReference>
<dbReference type="Pfam" id="PF02729">
    <property type="entry name" value="OTCace_N"/>
    <property type="match status" value="1"/>
</dbReference>
<sequence length="308" mass="34656">MANVFVNINDLSNQDLLSIIHQALLFKSGQLLPVMNKQVVANLFFENSTRTATSFQMAEIKLGCERIVIDPNKSSAVKGESLEDTLKTLKVIGVDTVVIRHTLRGWYDNFCQMAGKEIPKLINAGDGNGQHPSQSLLDLMTIIETFDHFRGLKVRIIGDIYHSRVARSNAEILDRLGANVTFAGPKVWSDPSLTQFGHVVDMDDDLEQQDVVMLLRVQHERLTDGENAHFTIDQYHEQYGLTRARYDRLKDQAIIMHPAPVNRGVEIDSDLVESPKSRIFQQMANGVFARMAILNSLNTSVLQKELLK</sequence>
<organism evidence="10 11">
    <name type="scientific">Oenococcus sicerae</name>
    <dbReference type="NCBI Taxonomy" id="2203724"/>
    <lineage>
        <taxon>Bacteria</taxon>
        <taxon>Bacillati</taxon>
        <taxon>Bacillota</taxon>
        <taxon>Bacilli</taxon>
        <taxon>Lactobacillales</taxon>
        <taxon>Lactobacillaceae</taxon>
        <taxon>Oenococcus</taxon>
    </lineage>
</organism>
<feature type="domain" description="Aspartate/ornithine carbamoyltransferase carbamoyl-P binding" evidence="9">
    <location>
        <begin position="5"/>
        <end position="144"/>
    </location>
</feature>
<keyword evidence="4 7" id="KW-0665">Pyrimidine biosynthesis</keyword>
<dbReference type="PANTHER" id="PTHR45753">
    <property type="entry name" value="ORNITHINE CARBAMOYLTRANSFERASE, MITOCHONDRIAL"/>
    <property type="match status" value="1"/>
</dbReference>
<feature type="binding site" evidence="7">
    <location>
        <position position="78"/>
    </location>
    <ligand>
        <name>L-aspartate</name>
        <dbReference type="ChEBI" id="CHEBI:29991"/>
    </ligand>
</feature>
<dbReference type="AlphaFoldDB" id="A0AAJ1RAX0"/>
<evidence type="ECO:0000259" key="9">
    <source>
        <dbReference type="Pfam" id="PF02729"/>
    </source>
</evidence>
<dbReference type="EMBL" id="SDWY01000002">
    <property type="protein sequence ID" value="MDN6900238.1"/>
    <property type="molecule type" value="Genomic_DNA"/>
</dbReference>
<comment type="subunit">
    <text evidence="7">Heterododecamer (2C3:3R2) of six catalytic PyrB chains organized as two trimers (C3), and six regulatory PyrI chains organized as three dimers (R2).</text>
</comment>
<feature type="domain" description="Aspartate/ornithine carbamoyltransferase Asp/Orn-binding" evidence="8">
    <location>
        <begin position="151"/>
        <end position="296"/>
    </location>
</feature>
<dbReference type="GO" id="GO:0006520">
    <property type="term" value="P:amino acid metabolic process"/>
    <property type="evidence" value="ECO:0007669"/>
    <property type="project" value="InterPro"/>
</dbReference>
<dbReference type="GO" id="GO:0006207">
    <property type="term" value="P:'de novo' pyrimidine nucleobase biosynthetic process"/>
    <property type="evidence" value="ECO:0007669"/>
    <property type="project" value="InterPro"/>
</dbReference>
<evidence type="ECO:0000313" key="11">
    <source>
        <dbReference type="Proteomes" id="UP001167919"/>
    </source>
</evidence>
<dbReference type="SUPFAM" id="SSF53671">
    <property type="entry name" value="Aspartate/ornithine carbamoyltransferase"/>
    <property type="match status" value="1"/>
</dbReference>
<feature type="binding site" evidence="7">
    <location>
        <position position="134"/>
    </location>
    <ligand>
        <name>carbamoyl phosphate</name>
        <dbReference type="ChEBI" id="CHEBI:58228"/>
    </ligand>
</feature>
<dbReference type="GO" id="GO:0004070">
    <property type="term" value="F:aspartate carbamoyltransferase activity"/>
    <property type="evidence" value="ECO:0007669"/>
    <property type="project" value="UniProtKB-UniRule"/>
</dbReference>
<dbReference type="PROSITE" id="PS00097">
    <property type="entry name" value="CARBAMOYLTRANSFERASE"/>
    <property type="match status" value="1"/>
</dbReference>
<accession>A0AAJ1RAX0</accession>
<protein>
    <recommendedName>
        <fullName evidence="7">Aspartate carbamoyltransferase</fullName>
        <ecNumber evidence="7">2.1.3.2</ecNumber>
    </recommendedName>
    <alternativeName>
        <fullName evidence="7">Aspartate transcarbamylase</fullName>
        <shortName evidence="7">ATCase</shortName>
    </alternativeName>
</protein>
<feature type="binding site" evidence="7">
    <location>
        <position position="259"/>
    </location>
    <ligand>
        <name>carbamoyl phosphate</name>
        <dbReference type="ChEBI" id="CHEBI:58228"/>
    </ligand>
</feature>
<dbReference type="InterPro" id="IPR006132">
    <property type="entry name" value="Asp/Orn_carbamoyltranf_P-bd"/>
</dbReference>
<dbReference type="GO" id="GO:0016597">
    <property type="term" value="F:amino acid binding"/>
    <property type="evidence" value="ECO:0007669"/>
    <property type="project" value="InterPro"/>
</dbReference>
<dbReference type="EC" id="2.1.3.2" evidence="7"/>
<dbReference type="FunFam" id="3.40.50.1370:FF:000011">
    <property type="entry name" value="Aspartate carbamoyltransferase"/>
    <property type="match status" value="1"/>
</dbReference>
<dbReference type="InterPro" id="IPR036901">
    <property type="entry name" value="Asp/Orn_carbamoylTrfase_sf"/>
</dbReference>
<dbReference type="RefSeq" id="WP_301711113.1">
    <property type="nucleotide sequence ID" value="NZ_SDWY01000002.1"/>
</dbReference>
<dbReference type="Gene3D" id="3.40.50.1370">
    <property type="entry name" value="Aspartate/ornithine carbamoyltransferase"/>
    <property type="match status" value="2"/>
</dbReference>
<keyword evidence="3 7" id="KW-0808">Transferase</keyword>
<evidence type="ECO:0000256" key="2">
    <source>
        <dbReference type="ARBA" id="ARBA00008896"/>
    </source>
</evidence>
<dbReference type="NCBIfam" id="NF002032">
    <property type="entry name" value="PRK00856.1"/>
    <property type="match status" value="1"/>
</dbReference>
<dbReference type="GO" id="GO:0044205">
    <property type="term" value="P:'de novo' UMP biosynthetic process"/>
    <property type="evidence" value="ECO:0007669"/>
    <property type="project" value="UniProtKB-UniRule"/>
</dbReference>
<feature type="binding site" evidence="7">
    <location>
        <position position="131"/>
    </location>
    <ligand>
        <name>carbamoyl phosphate</name>
        <dbReference type="ChEBI" id="CHEBI:58228"/>
    </ligand>
</feature>
<feature type="binding site" evidence="7">
    <location>
        <position position="100"/>
    </location>
    <ligand>
        <name>carbamoyl phosphate</name>
        <dbReference type="ChEBI" id="CHEBI:58228"/>
    </ligand>
</feature>
<reference evidence="10" key="1">
    <citation type="submission" date="2019-01" db="EMBL/GenBank/DDBJ databases">
        <title>Oenococcus sicerae UCMA17102.</title>
        <authorList>
            <person name="Cousin F.J."/>
            <person name="Le Guellec R."/>
            <person name="Cretenet M."/>
        </authorList>
    </citation>
    <scope>NUCLEOTIDE SEQUENCE</scope>
    <source>
        <strain evidence="10">UCMA17102</strain>
    </source>
</reference>
<evidence type="ECO:0000256" key="4">
    <source>
        <dbReference type="ARBA" id="ARBA00022975"/>
    </source>
</evidence>
<dbReference type="InterPro" id="IPR006131">
    <property type="entry name" value="Asp_carbamoyltransf_Asp/Orn-bd"/>
</dbReference>
<evidence type="ECO:0000256" key="3">
    <source>
        <dbReference type="ARBA" id="ARBA00022679"/>
    </source>
</evidence>
<dbReference type="PRINTS" id="PR00101">
    <property type="entry name" value="ATCASE"/>
</dbReference>
<comment type="pathway">
    <text evidence="1 7">Pyrimidine metabolism; UMP biosynthesis via de novo pathway; (S)-dihydroorotate from bicarbonate: step 2/3.</text>
</comment>
<evidence type="ECO:0000256" key="7">
    <source>
        <dbReference type="HAMAP-Rule" id="MF_00001"/>
    </source>
</evidence>
<feature type="binding site" evidence="7">
    <location>
        <position position="50"/>
    </location>
    <ligand>
        <name>carbamoyl phosphate</name>
        <dbReference type="ChEBI" id="CHEBI:58228"/>
    </ligand>
</feature>
<evidence type="ECO:0000256" key="6">
    <source>
        <dbReference type="ARBA" id="ARBA00048859"/>
    </source>
</evidence>
<feature type="binding site" evidence="7">
    <location>
        <position position="51"/>
    </location>
    <ligand>
        <name>carbamoyl phosphate</name>
        <dbReference type="ChEBI" id="CHEBI:58228"/>
    </ligand>
</feature>
<dbReference type="HAMAP" id="MF_00001">
    <property type="entry name" value="Asp_carb_tr"/>
    <property type="match status" value="1"/>
</dbReference>
<dbReference type="InterPro" id="IPR002082">
    <property type="entry name" value="Asp_carbamoyltransf"/>
</dbReference>
<dbReference type="InterPro" id="IPR006130">
    <property type="entry name" value="Asp/Orn_carbamoylTrfase"/>
</dbReference>
<evidence type="ECO:0000256" key="5">
    <source>
        <dbReference type="ARBA" id="ARBA00043884"/>
    </source>
</evidence>
<comment type="function">
    <text evidence="5 7">Catalyzes the condensation of carbamoyl phosphate and aspartate to form carbamoyl aspartate and inorganic phosphate, the committed step in the de novo pyrimidine nucleotide biosynthesis pathway.</text>
</comment>
<comment type="similarity">
    <text evidence="2 7">Belongs to the aspartate/ornithine carbamoyltransferase superfamily. ATCase family.</text>
</comment>
<comment type="caution">
    <text evidence="10">The sequence shown here is derived from an EMBL/GenBank/DDBJ whole genome shotgun (WGS) entry which is preliminary data.</text>
</comment>
<feature type="binding site" evidence="7">
    <location>
        <position position="164"/>
    </location>
    <ligand>
        <name>L-aspartate</name>
        <dbReference type="ChEBI" id="CHEBI:29991"/>
    </ligand>
</feature>
<evidence type="ECO:0000313" key="10">
    <source>
        <dbReference type="EMBL" id="MDN6900238.1"/>
    </source>
</evidence>
<comment type="catalytic activity">
    <reaction evidence="6 7">
        <text>carbamoyl phosphate + L-aspartate = N-carbamoyl-L-aspartate + phosphate + H(+)</text>
        <dbReference type="Rhea" id="RHEA:20013"/>
        <dbReference type="ChEBI" id="CHEBI:15378"/>
        <dbReference type="ChEBI" id="CHEBI:29991"/>
        <dbReference type="ChEBI" id="CHEBI:32814"/>
        <dbReference type="ChEBI" id="CHEBI:43474"/>
        <dbReference type="ChEBI" id="CHEBI:58228"/>
        <dbReference type="EC" id="2.1.3.2"/>
    </reaction>
</comment>
<dbReference type="Proteomes" id="UP001167919">
    <property type="component" value="Unassembled WGS sequence"/>
</dbReference>
<proteinExistence type="inferred from homology"/>
<feature type="binding site" evidence="7">
    <location>
        <position position="260"/>
    </location>
    <ligand>
        <name>carbamoyl phosphate</name>
        <dbReference type="ChEBI" id="CHEBI:58228"/>
    </ligand>
</feature>
<feature type="binding site" evidence="7">
    <location>
        <position position="216"/>
    </location>
    <ligand>
        <name>L-aspartate</name>
        <dbReference type="ChEBI" id="CHEBI:29991"/>
    </ligand>
</feature>
<dbReference type="PRINTS" id="PR00100">
    <property type="entry name" value="AOTCASE"/>
</dbReference>
<dbReference type="NCBIfam" id="TIGR00670">
    <property type="entry name" value="asp_carb_tr"/>
    <property type="match status" value="1"/>
</dbReference>